<dbReference type="Proteomes" id="UP001233999">
    <property type="component" value="Unassembled WGS sequence"/>
</dbReference>
<sequence>MEENISIPNSNETLPIEYIKPSFEIHGFSTEITETPVYFHVMKMESSVFIWIGSGSDPTFEDLSMAMNTRYDSLPLGTRLMGPGTDMTSSNLAIRLSKKLGQAVYVSYNLASDGLTLPAVEKRLHEEMKTHPEKFGI</sequence>
<dbReference type="PANTHER" id="PTHR33559">
    <property type="entry name" value="PROTEASOME ASSEMBLY CHAPERONE 4"/>
    <property type="match status" value="1"/>
</dbReference>
<reference evidence="1" key="1">
    <citation type="journal article" date="2023" name="IScience">
        <title>Live-bearing cockroach genome reveals convergent evolutionary mechanisms linked to viviparity in insects and beyond.</title>
        <authorList>
            <person name="Fouks B."/>
            <person name="Harrison M.C."/>
            <person name="Mikhailova A.A."/>
            <person name="Marchal E."/>
            <person name="English S."/>
            <person name="Carruthers M."/>
            <person name="Jennings E.C."/>
            <person name="Chiamaka E.L."/>
            <person name="Frigard R.A."/>
            <person name="Pippel M."/>
            <person name="Attardo G.M."/>
            <person name="Benoit J.B."/>
            <person name="Bornberg-Bauer E."/>
            <person name="Tobe S.S."/>
        </authorList>
    </citation>
    <scope>NUCLEOTIDE SEQUENCE</scope>
    <source>
        <strain evidence="1">Stay&amp;Tobe</strain>
    </source>
</reference>
<accession>A0AAD8A754</accession>
<gene>
    <name evidence="1" type="ORF">L9F63_015698</name>
</gene>
<organism evidence="1 2">
    <name type="scientific">Diploptera punctata</name>
    <name type="common">Pacific beetle cockroach</name>
    <dbReference type="NCBI Taxonomy" id="6984"/>
    <lineage>
        <taxon>Eukaryota</taxon>
        <taxon>Metazoa</taxon>
        <taxon>Ecdysozoa</taxon>
        <taxon>Arthropoda</taxon>
        <taxon>Hexapoda</taxon>
        <taxon>Insecta</taxon>
        <taxon>Pterygota</taxon>
        <taxon>Neoptera</taxon>
        <taxon>Polyneoptera</taxon>
        <taxon>Dictyoptera</taxon>
        <taxon>Blattodea</taxon>
        <taxon>Blaberoidea</taxon>
        <taxon>Blaberidae</taxon>
        <taxon>Diplopterinae</taxon>
        <taxon>Diploptera</taxon>
    </lineage>
</organism>
<dbReference type="PANTHER" id="PTHR33559:SF1">
    <property type="entry name" value="PROTEASOME ASSEMBLY CHAPERONE 4"/>
    <property type="match status" value="1"/>
</dbReference>
<dbReference type="EMBL" id="JASPKZ010003821">
    <property type="protein sequence ID" value="KAJ9592643.1"/>
    <property type="molecule type" value="Genomic_DNA"/>
</dbReference>
<reference evidence="1" key="2">
    <citation type="submission" date="2023-05" db="EMBL/GenBank/DDBJ databases">
        <authorList>
            <person name="Fouks B."/>
        </authorList>
    </citation>
    <scope>NUCLEOTIDE SEQUENCE</scope>
    <source>
        <strain evidence="1">Stay&amp;Tobe</strain>
        <tissue evidence="1">Testes</tissue>
    </source>
</reference>
<dbReference type="GO" id="GO:0043248">
    <property type="term" value="P:proteasome assembly"/>
    <property type="evidence" value="ECO:0007669"/>
    <property type="project" value="InterPro"/>
</dbReference>
<dbReference type="Pfam" id="PF16093">
    <property type="entry name" value="PAC4"/>
    <property type="match status" value="1"/>
</dbReference>
<dbReference type="AlphaFoldDB" id="A0AAD8A754"/>
<dbReference type="InterPro" id="IPR032157">
    <property type="entry name" value="PAC4"/>
</dbReference>
<comment type="caution">
    <text evidence="1">The sequence shown here is derived from an EMBL/GenBank/DDBJ whole genome shotgun (WGS) entry which is preliminary data.</text>
</comment>
<proteinExistence type="predicted"/>
<evidence type="ECO:0000313" key="1">
    <source>
        <dbReference type="EMBL" id="KAJ9592643.1"/>
    </source>
</evidence>
<name>A0AAD8A754_DIPPU</name>
<protein>
    <recommendedName>
        <fullName evidence="3">Proteasome assembly chaperone 4</fullName>
    </recommendedName>
</protein>
<evidence type="ECO:0008006" key="3">
    <source>
        <dbReference type="Google" id="ProtNLM"/>
    </source>
</evidence>
<keyword evidence="2" id="KW-1185">Reference proteome</keyword>
<evidence type="ECO:0000313" key="2">
    <source>
        <dbReference type="Proteomes" id="UP001233999"/>
    </source>
</evidence>